<evidence type="ECO:0000313" key="3">
    <source>
        <dbReference type="EMBL" id="KAL0947917.1"/>
    </source>
</evidence>
<dbReference type="InterPro" id="IPR038955">
    <property type="entry name" value="PriA/CPL1_fungi"/>
</dbReference>
<feature type="signal peptide" evidence="1">
    <location>
        <begin position="1"/>
        <end position="22"/>
    </location>
</feature>
<dbReference type="PANTHER" id="PTHR35192">
    <property type="entry name" value="PROTEIN, PUTATIVE-RELATED"/>
    <property type="match status" value="1"/>
</dbReference>
<comment type="caution">
    <text evidence="3">The sequence shown here is derived from an EMBL/GenBank/DDBJ whole genome shotgun (WGS) entry which is preliminary data.</text>
</comment>
<dbReference type="PANTHER" id="PTHR35192:SF2">
    <property type="entry name" value="APPLE DOMAIN-CONTAINING PROTEIN"/>
    <property type="match status" value="1"/>
</dbReference>
<gene>
    <name evidence="3" type="ORF">HGRIS_010550</name>
</gene>
<feature type="domain" description="Protein CPL1-like" evidence="2">
    <location>
        <begin position="192"/>
        <end position="256"/>
    </location>
</feature>
<feature type="chain" id="PRO_5046342457" description="Protein CPL1-like domain-containing protein" evidence="1">
    <location>
        <begin position="23"/>
        <end position="266"/>
    </location>
</feature>
<keyword evidence="1" id="KW-0732">Signal</keyword>
<evidence type="ECO:0000313" key="4">
    <source>
        <dbReference type="Proteomes" id="UP001556367"/>
    </source>
</evidence>
<organism evidence="3 4">
    <name type="scientific">Hohenbuehelia grisea</name>
    <dbReference type="NCBI Taxonomy" id="104357"/>
    <lineage>
        <taxon>Eukaryota</taxon>
        <taxon>Fungi</taxon>
        <taxon>Dikarya</taxon>
        <taxon>Basidiomycota</taxon>
        <taxon>Agaricomycotina</taxon>
        <taxon>Agaricomycetes</taxon>
        <taxon>Agaricomycetidae</taxon>
        <taxon>Agaricales</taxon>
        <taxon>Pleurotineae</taxon>
        <taxon>Pleurotaceae</taxon>
        <taxon>Hohenbuehelia</taxon>
    </lineage>
</organism>
<dbReference type="Pfam" id="PF21671">
    <property type="entry name" value="CPL1-like"/>
    <property type="match status" value="1"/>
</dbReference>
<name>A0ABR3IX72_9AGAR</name>
<dbReference type="Proteomes" id="UP001556367">
    <property type="component" value="Unassembled WGS sequence"/>
</dbReference>
<protein>
    <recommendedName>
        <fullName evidence="2">Protein CPL1-like domain-containing protein</fullName>
    </recommendedName>
</protein>
<reference evidence="4" key="1">
    <citation type="submission" date="2024-06" db="EMBL/GenBank/DDBJ databases">
        <title>Multi-omics analyses provide insights into the biosynthesis of the anticancer antibiotic pleurotin in Hohenbuehelia grisea.</title>
        <authorList>
            <person name="Weaver J.A."/>
            <person name="Alberti F."/>
        </authorList>
    </citation>
    <scope>NUCLEOTIDE SEQUENCE [LARGE SCALE GENOMIC DNA]</scope>
    <source>
        <strain evidence="4">T-177</strain>
    </source>
</reference>
<evidence type="ECO:0000256" key="1">
    <source>
        <dbReference type="SAM" id="SignalP"/>
    </source>
</evidence>
<sequence>MRCSISIALMTVISSSMNGVYALDQLLGRALVDICAEVNAPLSIKLPLLPPVVYGNIDACLCLSTLPSFLQANVVTRLAINAVGLSVVTSAVQALINTSPSKQQCTYPDHSLGQCIEGNPCSFTCTDGYTAMPPGNFPTSCDCQGTIQPNGQCLQAPCPSGVCERAIRRRRTTLCRKGFSPCGTLGRGAKAYDCVDTQNDLESCGGCTVPFSDDEATGVDCSAIPGIADVACIKGGCAVSRCMPGFSVSHDRKSCVRSKPRLSSQR</sequence>
<dbReference type="EMBL" id="JASNQZ010000014">
    <property type="protein sequence ID" value="KAL0947917.1"/>
    <property type="molecule type" value="Genomic_DNA"/>
</dbReference>
<dbReference type="InterPro" id="IPR048661">
    <property type="entry name" value="CPL1-like"/>
</dbReference>
<evidence type="ECO:0000259" key="2">
    <source>
        <dbReference type="Pfam" id="PF21671"/>
    </source>
</evidence>
<proteinExistence type="predicted"/>
<accession>A0ABR3IX72</accession>
<keyword evidence="4" id="KW-1185">Reference proteome</keyword>